<evidence type="ECO:0000313" key="9">
    <source>
        <dbReference type="Proteomes" id="UP000565579"/>
    </source>
</evidence>
<reference evidence="8 9" key="1">
    <citation type="submission" date="2020-08" db="EMBL/GenBank/DDBJ databases">
        <title>Sequencing the genomes of 1000 actinobacteria strains.</title>
        <authorList>
            <person name="Klenk H.-P."/>
        </authorList>
    </citation>
    <scope>NUCLEOTIDE SEQUENCE [LARGE SCALE GENOMIC DNA]</scope>
    <source>
        <strain evidence="8 9">DSM 43768</strain>
    </source>
</reference>
<gene>
    <name evidence="8" type="ORF">HD593_000628</name>
</gene>
<feature type="domain" description="Major facilitator superfamily (MFS) profile" evidence="7">
    <location>
        <begin position="55"/>
        <end position="491"/>
    </location>
</feature>
<dbReference type="InterPro" id="IPR036259">
    <property type="entry name" value="MFS_trans_sf"/>
</dbReference>
<evidence type="ECO:0000256" key="4">
    <source>
        <dbReference type="ARBA" id="ARBA00023136"/>
    </source>
</evidence>
<evidence type="ECO:0000256" key="6">
    <source>
        <dbReference type="SAM" id="Phobius"/>
    </source>
</evidence>
<feature type="transmembrane region" description="Helical" evidence="6">
    <location>
        <begin position="342"/>
        <end position="361"/>
    </location>
</feature>
<feature type="compositionally biased region" description="Basic and acidic residues" evidence="5">
    <location>
        <begin position="253"/>
        <end position="302"/>
    </location>
</feature>
<feature type="transmembrane region" description="Helical" evidence="6">
    <location>
        <begin position="401"/>
        <end position="420"/>
    </location>
</feature>
<dbReference type="PROSITE" id="PS50850">
    <property type="entry name" value="MFS"/>
    <property type="match status" value="1"/>
</dbReference>
<accession>A0A7X0TW05</accession>
<keyword evidence="2 6" id="KW-0812">Transmembrane</keyword>
<proteinExistence type="predicted"/>
<keyword evidence="3 6" id="KW-1133">Transmembrane helix</keyword>
<dbReference type="GO" id="GO:0005886">
    <property type="term" value="C:plasma membrane"/>
    <property type="evidence" value="ECO:0007669"/>
    <property type="project" value="UniProtKB-SubCell"/>
</dbReference>
<dbReference type="AlphaFoldDB" id="A0A7X0TW05"/>
<dbReference type="EMBL" id="JACHMI010000001">
    <property type="protein sequence ID" value="MBB6545833.1"/>
    <property type="molecule type" value="Genomic_DNA"/>
</dbReference>
<evidence type="ECO:0000313" key="8">
    <source>
        <dbReference type="EMBL" id="MBB6545833.1"/>
    </source>
</evidence>
<keyword evidence="9" id="KW-1185">Reference proteome</keyword>
<dbReference type="PANTHER" id="PTHR23534">
    <property type="entry name" value="MFS PERMEASE"/>
    <property type="match status" value="1"/>
</dbReference>
<dbReference type="RefSeq" id="WP_185100622.1">
    <property type="nucleotide sequence ID" value="NZ_BAAAXY010000168.1"/>
</dbReference>
<evidence type="ECO:0000256" key="5">
    <source>
        <dbReference type="SAM" id="MobiDB-lite"/>
    </source>
</evidence>
<feature type="transmembrane region" description="Helical" evidence="6">
    <location>
        <begin position="124"/>
        <end position="157"/>
    </location>
</feature>
<evidence type="ECO:0000256" key="2">
    <source>
        <dbReference type="ARBA" id="ARBA00022692"/>
    </source>
</evidence>
<name>A0A7X0TW05_9ACTN</name>
<evidence type="ECO:0000256" key="3">
    <source>
        <dbReference type="ARBA" id="ARBA00022989"/>
    </source>
</evidence>
<evidence type="ECO:0000256" key="1">
    <source>
        <dbReference type="ARBA" id="ARBA00004651"/>
    </source>
</evidence>
<dbReference type="GO" id="GO:0022857">
    <property type="term" value="F:transmembrane transporter activity"/>
    <property type="evidence" value="ECO:0007669"/>
    <property type="project" value="InterPro"/>
</dbReference>
<feature type="transmembrane region" description="Helical" evidence="6">
    <location>
        <begin position="441"/>
        <end position="460"/>
    </location>
</feature>
<dbReference type="Proteomes" id="UP000565579">
    <property type="component" value="Unassembled WGS sequence"/>
</dbReference>
<dbReference type="SUPFAM" id="SSF103473">
    <property type="entry name" value="MFS general substrate transporter"/>
    <property type="match status" value="1"/>
</dbReference>
<feature type="transmembrane region" description="Helical" evidence="6">
    <location>
        <begin position="466"/>
        <end position="485"/>
    </location>
</feature>
<feature type="transmembrane region" description="Helical" evidence="6">
    <location>
        <begin position="93"/>
        <end position="112"/>
    </location>
</feature>
<evidence type="ECO:0000259" key="7">
    <source>
        <dbReference type="PROSITE" id="PS50850"/>
    </source>
</evidence>
<comment type="subcellular location">
    <subcellularLocation>
        <location evidence="1">Cell membrane</location>
        <topology evidence="1">Multi-pass membrane protein</topology>
    </subcellularLocation>
</comment>
<dbReference type="InterPro" id="IPR020846">
    <property type="entry name" value="MFS_dom"/>
</dbReference>
<feature type="region of interest" description="Disordered" evidence="5">
    <location>
        <begin position="253"/>
        <end position="308"/>
    </location>
</feature>
<organism evidence="8 9">
    <name type="scientific">Nonomuraea rubra</name>
    <dbReference type="NCBI Taxonomy" id="46180"/>
    <lineage>
        <taxon>Bacteria</taxon>
        <taxon>Bacillati</taxon>
        <taxon>Actinomycetota</taxon>
        <taxon>Actinomycetes</taxon>
        <taxon>Streptosporangiales</taxon>
        <taxon>Streptosporangiaceae</taxon>
        <taxon>Nonomuraea</taxon>
    </lineage>
</organism>
<dbReference type="InterPro" id="IPR011701">
    <property type="entry name" value="MFS"/>
</dbReference>
<dbReference type="Gene3D" id="1.20.1250.20">
    <property type="entry name" value="MFS general substrate transporter like domains"/>
    <property type="match status" value="1"/>
</dbReference>
<feature type="transmembrane region" description="Helical" evidence="6">
    <location>
        <begin position="56"/>
        <end position="81"/>
    </location>
</feature>
<feature type="transmembrane region" description="Helical" evidence="6">
    <location>
        <begin position="312"/>
        <end position="336"/>
    </location>
</feature>
<dbReference type="Pfam" id="PF07690">
    <property type="entry name" value="MFS_1"/>
    <property type="match status" value="1"/>
</dbReference>
<keyword evidence="4 6" id="KW-0472">Membrane</keyword>
<dbReference type="PANTHER" id="PTHR23534:SF1">
    <property type="entry name" value="MAJOR FACILITATOR SUPERFAMILY PROTEIN"/>
    <property type="match status" value="1"/>
</dbReference>
<protein>
    <submittedName>
        <fullName evidence="8">MFS family permease</fullName>
    </submittedName>
</protein>
<feature type="transmembrane region" description="Helical" evidence="6">
    <location>
        <begin position="373"/>
        <end position="395"/>
    </location>
</feature>
<feature type="transmembrane region" description="Helical" evidence="6">
    <location>
        <begin position="215"/>
        <end position="237"/>
    </location>
</feature>
<sequence length="500" mass="50147">MTAPIWATASIWVSGDDVWPISSGPGASERKRSHVTAGVPARIDDLPRVRAQRRALIVLAATQVLSGAGLAAGVTVGALLAQDLLGSTSLTGLVSALATAGSALAAVAVGRVSQARGRRPGLAAGYLAGAAGSAGVIAAAALGNAVLLFVSMFVYGAGTATNLQARYAGADLATPARRARAVSTVLVATTMGGVAGPNLAASTGDLAHGLGIPHLAGPFLLAGAAYALAALVLTVWLRPDPLLLARTLQSERADPALDEHERSETAYGEHARTDTAHGEHTRTDRAHGEQARRDTEHGDVGRRPVATGRSPGVPAGVLIMVLTQLVMVAIMTMTPIHMHGHGHGTAASGLVIAIHIGAMYLPSPLSGWLVDRYSHLTIAVTAALALLAAGIVAATAPGGSVASFAVALALLGLGWNLGLVAGTTIITDSVPLAVRARSQGLVDLSIAIAGAVGGLVSGFLVAAAGYPVLAVGGGILALAIVPVVISTARGRRAPGVTDRW</sequence>
<comment type="caution">
    <text evidence="8">The sequence shown here is derived from an EMBL/GenBank/DDBJ whole genome shotgun (WGS) entry which is preliminary data.</text>
</comment>